<evidence type="ECO:0000313" key="2">
    <source>
        <dbReference type="EMBL" id="KIK03286.1"/>
    </source>
</evidence>
<dbReference type="PANTHER" id="PTHR33129:SF1">
    <property type="entry name" value="ATP-BINDING PROTEIN"/>
    <property type="match status" value="1"/>
</dbReference>
<dbReference type="InterPro" id="IPR052980">
    <property type="entry name" value="Crinkler_effector"/>
</dbReference>
<reference evidence="3" key="2">
    <citation type="submission" date="2015-01" db="EMBL/GenBank/DDBJ databases">
        <title>Evolutionary Origins and Diversification of the Mycorrhizal Mutualists.</title>
        <authorList>
            <consortium name="DOE Joint Genome Institute"/>
            <consortium name="Mycorrhizal Genomics Consortium"/>
            <person name="Kohler A."/>
            <person name="Kuo A."/>
            <person name="Nagy L.G."/>
            <person name="Floudas D."/>
            <person name="Copeland A."/>
            <person name="Barry K.W."/>
            <person name="Cichocki N."/>
            <person name="Veneault-Fourrey C."/>
            <person name="LaButti K."/>
            <person name="Lindquist E.A."/>
            <person name="Lipzen A."/>
            <person name="Lundell T."/>
            <person name="Morin E."/>
            <person name="Murat C."/>
            <person name="Riley R."/>
            <person name="Ohm R."/>
            <person name="Sun H."/>
            <person name="Tunlid A."/>
            <person name="Henrissat B."/>
            <person name="Grigoriev I.V."/>
            <person name="Hibbett D.S."/>
            <person name="Martin F."/>
        </authorList>
    </citation>
    <scope>NUCLEOTIDE SEQUENCE [LARGE SCALE GENOMIC DNA]</scope>
    <source>
        <strain evidence="3">LaAM-08-1</strain>
    </source>
</reference>
<feature type="region of interest" description="Disordered" evidence="1">
    <location>
        <begin position="1"/>
        <end position="67"/>
    </location>
</feature>
<evidence type="ECO:0000256" key="1">
    <source>
        <dbReference type="SAM" id="MobiDB-lite"/>
    </source>
</evidence>
<organism evidence="2 3">
    <name type="scientific">Laccaria amethystina LaAM-08-1</name>
    <dbReference type="NCBI Taxonomy" id="1095629"/>
    <lineage>
        <taxon>Eukaryota</taxon>
        <taxon>Fungi</taxon>
        <taxon>Dikarya</taxon>
        <taxon>Basidiomycota</taxon>
        <taxon>Agaricomycotina</taxon>
        <taxon>Agaricomycetes</taxon>
        <taxon>Agaricomycetidae</taxon>
        <taxon>Agaricales</taxon>
        <taxon>Agaricineae</taxon>
        <taxon>Hydnangiaceae</taxon>
        <taxon>Laccaria</taxon>
    </lineage>
</organism>
<dbReference type="HOGENOM" id="CLU_903346_0_0_1"/>
<keyword evidence="3" id="KW-1185">Reference proteome</keyword>
<feature type="compositionally biased region" description="Polar residues" evidence="1">
    <location>
        <begin position="40"/>
        <end position="50"/>
    </location>
</feature>
<sequence>MQLNFTAPYDSHQIDQENSPPRKRSRIDHDLLKKGEAGLLSTNTRSSLNKSKLPRSGSRVIKPRPLHASEANRQHEIMYLLYDALRKKGEQAWAKISHIIKEHVPDPAVALGEADLDPPEEAQATIVDLTSLLKWTTEDVNLDVLTPVFLVRGEYTELDKFLESNSDHALLLGQPGIGKTIYLTYCLLRRLTAGLPTIFAKNSDIRYIFLDWGIYWIPSNSFRMSEDPPFTNRLDNTLVLFDFNEEQSTPERFLHWKILASSSPQSERYKEWVKHRGAEYWVNENMVMGRDLFGSGNCYQQNLIKRIV</sequence>
<gene>
    <name evidence="2" type="ORF">K443DRAFT_485543</name>
</gene>
<feature type="compositionally biased region" description="Basic and acidic residues" evidence="1">
    <location>
        <begin position="27"/>
        <end position="36"/>
    </location>
</feature>
<reference evidence="2 3" key="1">
    <citation type="submission" date="2014-04" db="EMBL/GenBank/DDBJ databases">
        <authorList>
            <consortium name="DOE Joint Genome Institute"/>
            <person name="Kuo A."/>
            <person name="Kohler A."/>
            <person name="Nagy L.G."/>
            <person name="Floudas D."/>
            <person name="Copeland A."/>
            <person name="Barry K.W."/>
            <person name="Cichocki N."/>
            <person name="Veneault-Fourrey C."/>
            <person name="LaButti K."/>
            <person name="Lindquist E.A."/>
            <person name="Lipzen A."/>
            <person name="Lundell T."/>
            <person name="Morin E."/>
            <person name="Murat C."/>
            <person name="Sun H."/>
            <person name="Tunlid A."/>
            <person name="Henrissat B."/>
            <person name="Grigoriev I.V."/>
            <person name="Hibbett D.S."/>
            <person name="Martin F."/>
            <person name="Nordberg H.P."/>
            <person name="Cantor M.N."/>
            <person name="Hua S.X."/>
        </authorList>
    </citation>
    <scope>NUCLEOTIDE SEQUENCE [LARGE SCALE GENOMIC DNA]</scope>
    <source>
        <strain evidence="2 3">LaAM-08-1</strain>
    </source>
</reference>
<dbReference type="PANTHER" id="PTHR33129">
    <property type="entry name" value="PROTEIN KINASE DOMAIN-CONTAINING PROTEIN-RELATED"/>
    <property type="match status" value="1"/>
</dbReference>
<protein>
    <submittedName>
        <fullName evidence="2">Uncharacterized protein</fullName>
    </submittedName>
</protein>
<accession>A0A0C9XEE6</accession>
<evidence type="ECO:0000313" key="3">
    <source>
        <dbReference type="Proteomes" id="UP000054477"/>
    </source>
</evidence>
<proteinExistence type="predicted"/>
<name>A0A0C9XEE6_9AGAR</name>
<dbReference type="EMBL" id="KN838582">
    <property type="protein sequence ID" value="KIK03286.1"/>
    <property type="molecule type" value="Genomic_DNA"/>
</dbReference>
<dbReference type="Proteomes" id="UP000054477">
    <property type="component" value="Unassembled WGS sequence"/>
</dbReference>
<dbReference type="OrthoDB" id="2340858at2759"/>
<dbReference type="AlphaFoldDB" id="A0A0C9XEE6"/>